<keyword evidence="4" id="KW-0862">Zinc</keyword>
<accession>A0A9E8LWJ1</accession>
<name>A0A9E8LWJ1_9BACI</name>
<organism evidence="7 8">
    <name type="scientific">Fervidibacillus albus</name>
    <dbReference type="NCBI Taxonomy" id="2980026"/>
    <lineage>
        <taxon>Bacteria</taxon>
        <taxon>Bacillati</taxon>
        <taxon>Bacillota</taxon>
        <taxon>Bacilli</taxon>
        <taxon>Bacillales</taxon>
        <taxon>Bacillaceae</taxon>
        <taxon>Fervidibacillus</taxon>
    </lineage>
</organism>
<dbReference type="GO" id="GO:0008270">
    <property type="term" value="F:zinc ion binding"/>
    <property type="evidence" value="ECO:0007669"/>
    <property type="project" value="InterPro"/>
</dbReference>
<evidence type="ECO:0000313" key="7">
    <source>
        <dbReference type="EMBL" id="WAA10992.1"/>
    </source>
</evidence>
<evidence type="ECO:0000256" key="4">
    <source>
        <dbReference type="ARBA" id="ARBA00022833"/>
    </source>
</evidence>
<keyword evidence="7" id="KW-0482">Metalloprotease</keyword>
<feature type="domain" description="Peptidase M10 metallopeptidase" evidence="6">
    <location>
        <begin position="134"/>
        <end position="177"/>
    </location>
</feature>
<evidence type="ECO:0000256" key="5">
    <source>
        <dbReference type="SAM" id="Phobius"/>
    </source>
</evidence>
<dbReference type="GO" id="GO:0031012">
    <property type="term" value="C:extracellular matrix"/>
    <property type="evidence" value="ECO:0007669"/>
    <property type="project" value="InterPro"/>
</dbReference>
<keyword evidence="8" id="KW-1185">Reference proteome</keyword>
<keyword evidence="5" id="KW-0472">Membrane</keyword>
<reference evidence="7" key="1">
    <citation type="submission" date="2022-09" db="EMBL/GenBank/DDBJ databases">
        <title>Complete Genomes of Fervidibacillus albus and Fervidibacillus halotolerans isolated from tidal flat sediments.</title>
        <authorList>
            <person name="Kwon K.K."/>
            <person name="Yang S.-H."/>
            <person name="Park M.J."/>
            <person name="Oh H.-M."/>
        </authorList>
    </citation>
    <scope>NUCLEOTIDE SEQUENCE</scope>
    <source>
        <strain evidence="7">MEBiC13591</strain>
    </source>
</reference>
<dbReference type="InterPro" id="IPR001818">
    <property type="entry name" value="Pept_M10_metallopeptidase"/>
</dbReference>
<gene>
    <name evidence="7" type="ORF">OE104_06705</name>
</gene>
<evidence type="ECO:0000256" key="3">
    <source>
        <dbReference type="ARBA" id="ARBA00022801"/>
    </source>
</evidence>
<keyword evidence="5" id="KW-1133">Transmembrane helix</keyword>
<dbReference type="Gene3D" id="3.40.390.10">
    <property type="entry name" value="Collagenase (Catalytic Domain)"/>
    <property type="match status" value="1"/>
</dbReference>
<dbReference type="GO" id="GO:0006508">
    <property type="term" value="P:proteolysis"/>
    <property type="evidence" value="ECO:0007669"/>
    <property type="project" value="UniProtKB-KW"/>
</dbReference>
<dbReference type="Pfam" id="PF00413">
    <property type="entry name" value="Peptidase_M10"/>
    <property type="match status" value="1"/>
</dbReference>
<dbReference type="EMBL" id="CP106878">
    <property type="protein sequence ID" value="WAA10992.1"/>
    <property type="molecule type" value="Genomic_DNA"/>
</dbReference>
<keyword evidence="3" id="KW-0378">Hydrolase</keyword>
<dbReference type="SUPFAM" id="SSF55486">
    <property type="entry name" value="Metalloproteases ('zincins'), catalytic domain"/>
    <property type="match status" value="1"/>
</dbReference>
<evidence type="ECO:0000256" key="2">
    <source>
        <dbReference type="ARBA" id="ARBA00022723"/>
    </source>
</evidence>
<dbReference type="AlphaFoldDB" id="A0A9E8LWJ1"/>
<protein>
    <submittedName>
        <fullName evidence="7">M43 family zinc metalloprotease</fullName>
    </submittedName>
</protein>
<keyword evidence="2" id="KW-0479">Metal-binding</keyword>
<dbReference type="InterPro" id="IPR024079">
    <property type="entry name" value="MetalloPept_cat_dom_sf"/>
</dbReference>
<evidence type="ECO:0000313" key="8">
    <source>
        <dbReference type="Proteomes" id="UP001164718"/>
    </source>
</evidence>
<proteinExistence type="predicted"/>
<dbReference type="Proteomes" id="UP001164718">
    <property type="component" value="Chromosome"/>
</dbReference>
<dbReference type="KEGG" id="faf:OE104_06705"/>
<dbReference type="GO" id="GO:0004222">
    <property type="term" value="F:metalloendopeptidase activity"/>
    <property type="evidence" value="ECO:0007669"/>
    <property type="project" value="InterPro"/>
</dbReference>
<evidence type="ECO:0000259" key="6">
    <source>
        <dbReference type="Pfam" id="PF00413"/>
    </source>
</evidence>
<keyword evidence="5" id="KW-0812">Transmembrane</keyword>
<dbReference type="RefSeq" id="WP_275418808.1">
    <property type="nucleotide sequence ID" value="NZ_CP106878.1"/>
</dbReference>
<feature type="transmembrane region" description="Helical" evidence="5">
    <location>
        <begin position="7"/>
        <end position="29"/>
    </location>
</feature>
<evidence type="ECO:0000256" key="1">
    <source>
        <dbReference type="ARBA" id="ARBA00022670"/>
    </source>
</evidence>
<sequence>MKIRRTIVRVIVLSIVSFLSIPMISFAYYTKDAAFFRSGLPKSVIGDCYVFISDSVSDYGYLSYVTSAMTGWGSISSADVDFWTSGSATYADIRVYAGDYGLDYAGLAQPYRGSTLVSDPDASTANWSYVIITLNDHYMDHKNYSSANRKKTTIHEFGHALGLRHQPSSTSSVMVQGKRTYSTPQSLDRSNIAYKY</sequence>
<keyword evidence="1" id="KW-0645">Protease</keyword>